<feature type="region of interest" description="Disordered" evidence="1">
    <location>
        <begin position="127"/>
        <end position="163"/>
    </location>
</feature>
<name>A0A094ZUR0_SCHHA</name>
<gene>
    <name evidence="2" type="ORF">MS3_06988</name>
</gene>
<sequence length="186" mass="21042">MPLYNTVLYIPPIEPPRITDFDSSASHINDDRIKIAEVEACFGEFEAQLSKFCHCSQSNDVHTQCCVPGAGNFTHPMNERYLRRTVDEQLRDLTLEGERNRTRVDRDPQNSNFDRNSISILHRRGRFDSHRAQDSVTQSSSELPQNFNESMTAGGIAEAESSDNFLVDEEEAEATVATEEELDATE</sequence>
<evidence type="ECO:0000256" key="1">
    <source>
        <dbReference type="SAM" id="MobiDB-lite"/>
    </source>
</evidence>
<dbReference type="EMBL" id="KL251045">
    <property type="protein sequence ID" value="KGB38600.1"/>
    <property type="molecule type" value="Genomic_DNA"/>
</dbReference>
<dbReference type="AlphaFoldDB" id="A0A094ZUR0"/>
<proteinExistence type="predicted"/>
<protein>
    <submittedName>
        <fullName evidence="2">Uncharacterized protein</fullName>
    </submittedName>
</protein>
<evidence type="ECO:0000313" key="2">
    <source>
        <dbReference type="EMBL" id="KGB38600.1"/>
    </source>
</evidence>
<reference evidence="2" key="1">
    <citation type="journal article" date="2012" name="Nat. Genet.">
        <title>Whole-genome sequence of Schistosoma haematobium.</title>
        <authorList>
            <person name="Young N.D."/>
            <person name="Jex A.R."/>
            <person name="Li B."/>
            <person name="Liu S."/>
            <person name="Yang L."/>
            <person name="Xiong Z."/>
            <person name="Li Y."/>
            <person name="Cantacessi C."/>
            <person name="Hall R.S."/>
            <person name="Xu X."/>
            <person name="Chen F."/>
            <person name="Wu X."/>
            <person name="Zerlotini A."/>
            <person name="Oliveira G."/>
            <person name="Hofmann A."/>
            <person name="Zhang G."/>
            <person name="Fang X."/>
            <person name="Kang Y."/>
            <person name="Campbell B.E."/>
            <person name="Loukas A."/>
            <person name="Ranganathan S."/>
            <person name="Rollinson D."/>
            <person name="Rinaldi G."/>
            <person name="Brindley P.J."/>
            <person name="Yang H."/>
            <person name="Wang J."/>
            <person name="Wang J."/>
            <person name="Gasser R.B."/>
        </authorList>
    </citation>
    <scope>NUCLEOTIDE SEQUENCE [LARGE SCALE GENOMIC DNA]</scope>
</reference>
<accession>A0A094ZUR0</accession>
<organism evidence="2">
    <name type="scientific">Schistosoma haematobium</name>
    <name type="common">Blood fluke</name>
    <dbReference type="NCBI Taxonomy" id="6185"/>
    <lineage>
        <taxon>Eukaryota</taxon>
        <taxon>Metazoa</taxon>
        <taxon>Spiralia</taxon>
        <taxon>Lophotrochozoa</taxon>
        <taxon>Platyhelminthes</taxon>
        <taxon>Trematoda</taxon>
        <taxon>Digenea</taxon>
        <taxon>Strigeidida</taxon>
        <taxon>Schistosomatoidea</taxon>
        <taxon>Schistosomatidae</taxon>
        <taxon>Schistosoma</taxon>
    </lineage>
</organism>
<feature type="compositionally biased region" description="Polar residues" evidence="1">
    <location>
        <begin position="134"/>
        <end position="151"/>
    </location>
</feature>